<reference evidence="4" key="2">
    <citation type="submission" date="2021-02" db="EMBL/GenBank/DDBJ databases">
        <authorList>
            <person name="Kimball J.A."/>
            <person name="Haas M.W."/>
            <person name="Macchietto M."/>
            <person name="Kono T."/>
            <person name="Duquette J."/>
            <person name="Shao M."/>
        </authorList>
    </citation>
    <scope>NUCLEOTIDE SEQUENCE</scope>
    <source>
        <tissue evidence="4">Fresh leaf tissue</tissue>
    </source>
</reference>
<dbReference type="PANTHER" id="PTHR45843:SF1">
    <property type="entry name" value="PEPTIDYL-PROLYL CIS-TRANS ISOMERASE-LIKE 4"/>
    <property type="match status" value="1"/>
</dbReference>
<organism evidence="4 6">
    <name type="scientific">Zizania palustris</name>
    <name type="common">Northern wild rice</name>
    <dbReference type="NCBI Taxonomy" id="103762"/>
    <lineage>
        <taxon>Eukaryota</taxon>
        <taxon>Viridiplantae</taxon>
        <taxon>Streptophyta</taxon>
        <taxon>Embryophyta</taxon>
        <taxon>Tracheophyta</taxon>
        <taxon>Spermatophyta</taxon>
        <taxon>Magnoliopsida</taxon>
        <taxon>Liliopsida</taxon>
        <taxon>Poales</taxon>
        <taxon>Poaceae</taxon>
        <taxon>BOP clade</taxon>
        <taxon>Oryzoideae</taxon>
        <taxon>Oryzeae</taxon>
        <taxon>Zizaniinae</taxon>
        <taxon>Zizania</taxon>
    </lineage>
</organism>
<dbReference type="Proteomes" id="UP000729402">
    <property type="component" value="Unassembled WGS sequence"/>
</dbReference>
<dbReference type="GO" id="GO:0003755">
    <property type="term" value="F:peptidyl-prolyl cis-trans isomerase activity"/>
    <property type="evidence" value="ECO:0007669"/>
    <property type="project" value="InterPro"/>
</dbReference>
<dbReference type="GO" id="GO:0005634">
    <property type="term" value="C:nucleus"/>
    <property type="evidence" value="ECO:0007669"/>
    <property type="project" value="UniProtKB-SubCell"/>
</dbReference>
<comment type="subcellular location">
    <subcellularLocation>
        <location evidence="1">Nucleus</location>
    </subcellularLocation>
</comment>
<comment type="caution">
    <text evidence="4">The sequence shown here is derived from an EMBL/GenBank/DDBJ whole genome shotgun (WGS) entry which is preliminary data.</text>
</comment>
<evidence type="ECO:0000313" key="5">
    <source>
        <dbReference type="EMBL" id="KAG8051617.1"/>
    </source>
</evidence>
<reference evidence="4" key="1">
    <citation type="journal article" date="2021" name="bioRxiv">
        <title>Whole Genome Assembly and Annotation of Northern Wild Rice, Zizania palustris L., Supports a Whole Genome Duplication in the Zizania Genus.</title>
        <authorList>
            <person name="Haas M."/>
            <person name="Kono T."/>
            <person name="Macchietto M."/>
            <person name="Millas R."/>
            <person name="McGilp L."/>
            <person name="Shao M."/>
            <person name="Duquette J."/>
            <person name="Hirsch C.N."/>
            <person name="Kimball J."/>
        </authorList>
    </citation>
    <scope>NUCLEOTIDE SEQUENCE</scope>
    <source>
        <tissue evidence="4">Fresh leaf tissue</tissue>
    </source>
</reference>
<dbReference type="EMBL" id="JAAALK010000288">
    <property type="protein sequence ID" value="KAG8051617.1"/>
    <property type="molecule type" value="Genomic_DNA"/>
</dbReference>
<evidence type="ECO:0000313" key="4">
    <source>
        <dbReference type="EMBL" id="KAG8051612.1"/>
    </source>
</evidence>
<dbReference type="Pfam" id="PF00160">
    <property type="entry name" value="Pro_isomerase"/>
    <property type="match status" value="1"/>
</dbReference>
<gene>
    <name evidence="4" type="ORF">GUJ93_ZPchr0001g31300</name>
    <name evidence="5" type="ORF">GUJ93_ZPchr0001g32281</name>
</gene>
<sequence length="90" mass="10335">MNTCWQSCLKVFGMVAEGFDTLTKINETYVDDKGRPFKDIRIKHTYILDDPFDDPSQLSELIHENSPIGLLELRLLKDGIRISTHSWPIG</sequence>
<name>A0A8J5RMM9_ZIZPA</name>
<feature type="domain" description="PPIase cyclophilin-type" evidence="3">
    <location>
        <begin position="11"/>
        <end position="45"/>
    </location>
</feature>
<dbReference type="InterPro" id="IPR035542">
    <property type="entry name" value="CRIP"/>
</dbReference>
<dbReference type="OrthoDB" id="2083at2759"/>
<keyword evidence="6" id="KW-1185">Reference proteome</keyword>
<accession>A0A8J5RMM9</accession>
<dbReference type="EMBL" id="JAAALK010000288">
    <property type="protein sequence ID" value="KAG8051612.1"/>
    <property type="molecule type" value="Genomic_DNA"/>
</dbReference>
<evidence type="ECO:0000313" key="6">
    <source>
        <dbReference type="Proteomes" id="UP000729402"/>
    </source>
</evidence>
<dbReference type="AlphaFoldDB" id="A0A8J5RMM9"/>
<dbReference type="PANTHER" id="PTHR45843">
    <property type="entry name" value="PEPTIDYL-PROLYL CIS-TRANS ISOMERASE-LIKE 4"/>
    <property type="match status" value="1"/>
</dbReference>
<protein>
    <recommendedName>
        <fullName evidence="3">PPIase cyclophilin-type domain-containing protein</fullName>
    </recommendedName>
</protein>
<proteinExistence type="predicted"/>
<dbReference type="InterPro" id="IPR002130">
    <property type="entry name" value="Cyclophilin-type_PPIase_dom"/>
</dbReference>
<evidence type="ECO:0000259" key="3">
    <source>
        <dbReference type="Pfam" id="PF00160"/>
    </source>
</evidence>
<keyword evidence="2" id="KW-0539">Nucleus</keyword>
<evidence type="ECO:0000256" key="2">
    <source>
        <dbReference type="ARBA" id="ARBA00023242"/>
    </source>
</evidence>
<evidence type="ECO:0000256" key="1">
    <source>
        <dbReference type="ARBA" id="ARBA00004123"/>
    </source>
</evidence>